<organism evidence="1 2">
    <name type="scientific">Tenacibaculum caenipelagi</name>
    <dbReference type="NCBI Taxonomy" id="1325435"/>
    <lineage>
        <taxon>Bacteria</taxon>
        <taxon>Pseudomonadati</taxon>
        <taxon>Bacteroidota</taxon>
        <taxon>Flavobacteriia</taxon>
        <taxon>Flavobacteriales</taxon>
        <taxon>Flavobacteriaceae</taxon>
        <taxon>Tenacibaculum</taxon>
    </lineage>
</organism>
<dbReference type="Pfam" id="PF14054">
    <property type="entry name" value="DUF4249"/>
    <property type="match status" value="1"/>
</dbReference>
<sequence>MSFRIKTYIYISALLTFFSCIEPIDIKEINYENYLVVEANLTDQLKKHTIKLSRSFMLNDSVPKYESNANVRIIDNNENTYTFSEVEEGLYESDDIFKAELDNTYTLHINTSDGNEYSSTPEKISGINEIDDITIGKSITAENIEGLKINVISNTEDVNSLYYRYEYDETYKIVAPYWSQFELVPVSREFPFSVTFEVKDYQAKECYKTQKSNTIIQTETTGLDKNNVNFTIRFLEKNDFIISHRYSILVKQYIQSANAYRYFKTLKKLSVSQGAFTQNQPGFIPGNITNNKTSDNRVLGFFEITSYSEKRFFFNYLDMYPNESIDYISDCDFIAPQLTAGLAPPLVSPLINIIDKGDYLYYKINPEPSESAPGLYYLVPKICGDCRVLGSNIKPSFWID</sequence>
<name>A0A4R6TGB8_9FLAO</name>
<reference evidence="1 2" key="1">
    <citation type="submission" date="2019-03" db="EMBL/GenBank/DDBJ databases">
        <title>Genomic Encyclopedia of Type Strains, Phase III (KMG-III): the genomes of soil and plant-associated and newly described type strains.</title>
        <authorList>
            <person name="Whitman W."/>
        </authorList>
    </citation>
    <scope>NUCLEOTIDE SEQUENCE [LARGE SCALE GENOMIC DNA]</scope>
    <source>
        <strain evidence="1 2">CECT 8283</strain>
    </source>
</reference>
<protein>
    <submittedName>
        <fullName evidence="1">Uncharacterized protein DUF4249</fullName>
    </submittedName>
</protein>
<comment type="caution">
    <text evidence="1">The sequence shown here is derived from an EMBL/GenBank/DDBJ whole genome shotgun (WGS) entry which is preliminary data.</text>
</comment>
<evidence type="ECO:0000313" key="2">
    <source>
        <dbReference type="Proteomes" id="UP000295390"/>
    </source>
</evidence>
<dbReference type="OrthoDB" id="1062680at2"/>
<evidence type="ECO:0000313" key="1">
    <source>
        <dbReference type="EMBL" id="TDQ27749.1"/>
    </source>
</evidence>
<proteinExistence type="predicted"/>
<accession>A0A4R6TGB8</accession>
<dbReference type="AlphaFoldDB" id="A0A4R6TGB8"/>
<gene>
    <name evidence="1" type="ORF">DFQ07_1604</name>
</gene>
<dbReference type="EMBL" id="SNYH01000003">
    <property type="protein sequence ID" value="TDQ27749.1"/>
    <property type="molecule type" value="Genomic_DNA"/>
</dbReference>
<dbReference type="InterPro" id="IPR025345">
    <property type="entry name" value="DUF4249"/>
</dbReference>
<dbReference type="Proteomes" id="UP000295390">
    <property type="component" value="Unassembled WGS sequence"/>
</dbReference>
<keyword evidence="2" id="KW-1185">Reference proteome</keyword>
<dbReference type="RefSeq" id="WP_133535725.1">
    <property type="nucleotide sequence ID" value="NZ_SNYH01000003.1"/>
</dbReference>
<dbReference type="PROSITE" id="PS51257">
    <property type="entry name" value="PROKAR_LIPOPROTEIN"/>
    <property type="match status" value="1"/>
</dbReference>